<sequence length="133" mass="13966">MALSLMFIPGCTSLSASSSKSSTVASVGQAVRDGKFEFVVSKVDTGTPGIVSVHLKVTNIGNESQMWSSSGQKLLVDGKEFDADMFESKDSIETLNPGLGVDAVLGFKVPPGTVPDAIELHDSMFSQGVRVNL</sequence>
<organism evidence="3 4">
    <name type="scientific">Mycolicibacterium senegalense</name>
    <dbReference type="NCBI Taxonomy" id="1796"/>
    <lineage>
        <taxon>Bacteria</taxon>
        <taxon>Bacillati</taxon>
        <taxon>Actinomycetota</taxon>
        <taxon>Actinomycetes</taxon>
        <taxon>Mycobacteriales</taxon>
        <taxon>Mycobacteriaceae</taxon>
        <taxon>Mycolicibacterium</taxon>
    </lineage>
</organism>
<dbReference type="EMBL" id="UGQQ01000002">
    <property type="protein sequence ID" value="SUA27790.1"/>
    <property type="molecule type" value="Genomic_DNA"/>
</dbReference>
<gene>
    <name evidence="3" type="ORF">NCTC4524_03765</name>
</gene>
<evidence type="ECO:0000256" key="1">
    <source>
        <dbReference type="ARBA" id="ARBA00022729"/>
    </source>
</evidence>
<evidence type="ECO:0000313" key="4">
    <source>
        <dbReference type="Proteomes" id="UP000254945"/>
    </source>
</evidence>
<feature type="domain" description="DUF4352" evidence="2">
    <location>
        <begin position="27"/>
        <end position="128"/>
    </location>
</feature>
<protein>
    <submittedName>
        <fullName evidence="3">Mpr protein</fullName>
    </submittedName>
</protein>
<keyword evidence="1" id="KW-0732">Signal</keyword>
<reference evidence="3 4" key="1">
    <citation type="submission" date="2018-06" db="EMBL/GenBank/DDBJ databases">
        <authorList>
            <consortium name="Pathogen Informatics"/>
            <person name="Doyle S."/>
        </authorList>
    </citation>
    <scope>NUCLEOTIDE SEQUENCE [LARGE SCALE GENOMIC DNA]</scope>
    <source>
        <strain evidence="3 4">NCTC4524</strain>
    </source>
</reference>
<dbReference type="Pfam" id="PF11611">
    <property type="entry name" value="DUF4352"/>
    <property type="match status" value="1"/>
</dbReference>
<accession>A0A378W6Q1</accession>
<dbReference type="Proteomes" id="UP000254945">
    <property type="component" value="Unassembled WGS sequence"/>
</dbReference>
<name>A0A378W6Q1_9MYCO</name>
<evidence type="ECO:0000313" key="3">
    <source>
        <dbReference type="EMBL" id="SUA27790.1"/>
    </source>
</evidence>
<dbReference type="Gene3D" id="2.60.40.1240">
    <property type="match status" value="1"/>
</dbReference>
<dbReference type="AlphaFoldDB" id="A0A378W6Q1"/>
<dbReference type="RefSeq" id="WP_084676695.1">
    <property type="nucleotide sequence ID" value="NZ_CP081000.1"/>
</dbReference>
<proteinExistence type="predicted"/>
<evidence type="ECO:0000259" key="2">
    <source>
        <dbReference type="Pfam" id="PF11611"/>
    </source>
</evidence>
<dbReference type="InterPro" id="IPR029050">
    <property type="entry name" value="Immunoprotect_excell_Ig-like"/>
</dbReference>
<dbReference type="InterPro" id="IPR029051">
    <property type="entry name" value="DUF4352"/>
</dbReference>